<sequence>MAIDEEAAPVRGSSYVSVAYSQIRGLILSGELAPGQRVTVRPLADRLSLSQTPIRTALAALERQGMLEAQEHRGYFVPQLGREDMLELYELREALDGIASRRAAHSESRASLVDRLEDLLRQQQTCVAEGDLDAYGELDVAFHQMIWHGSGNRRLAAVSDNLLGQMRIGNNISARAPGRPEVALKEHAAIIEALKNADGPAAERLARDHVHRTSLALSELLD</sequence>
<accession>A0A126ZYA5</accession>
<proteinExistence type="predicted"/>
<dbReference type="PROSITE" id="PS50949">
    <property type="entry name" value="HTH_GNTR"/>
    <property type="match status" value="1"/>
</dbReference>
<evidence type="ECO:0000259" key="4">
    <source>
        <dbReference type="PROSITE" id="PS50949"/>
    </source>
</evidence>
<evidence type="ECO:0000256" key="3">
    <source>
        <dbReference type="ARBA" id="ARBA00023163"/>
    </source>
</evidence>
<dbReference type="PANTHER" id="PTHR43537">
    <property type="entry name" value="TRANSCRIPTIONAL REGULATOR, GNTR FAMILY"/>
    <property type="match status" value="1"/>
</dbReference>
<dbReference type="KEGG" id="satk:SA2016_0873"/>
<dbReference type="SMART" id="SM00895">
    <property type="entry name" value="FCD"/>
    <property type="match status" value="1"/>
</dbReference>
<dbReference type="RefSeq" id="WP_066495717.1">
    <property type="nucleotide sequence ID" value="NZ_BJMO01000084.1"/>
</dbReference>
<dbReference type="OrthoDB" id="9816161at2"/>
<evidence type="ECO:0000313" key="5">
    <source>
        <dbReference type="EMBL" id="AMM31561.1"/>
    </source>
</evidence>
<dbReference type="STRING" id="37927.SA2016_0873"/>
<dbReference type="Pfam" id="PF00392">
    <property type="entry name" value="GntR"/>
    <property type="match status" value="1"/>
</dbReference>
<dbReference type="SUPFAM" id="SSF48008">
    <property type="entry name" value="GntR ligand-binding domain-like"/>
    <property type="match status" value="1"/>
</dbReference>
<name>A0A126ZYA5_9MICC</name>
<keyword evidence="6" id="KW-1185">Reference proteome</keyword>
<dbReference type="AlphaFoldDB" id="A0A126ZYA5"/>
<dbReference type="InterPro" id="IPR008920">
    <property type="entry name" value="TF_FadR/GntR_C"/>
</dbReference>
<evidence type="ECO:0000256" key="2">
    <source>
        <dbReference type="ARBA" id="ARBA00023125"/>
    </source>
</evidence>
<gene>
    <name evidence="5" type="ORF">SA2016_0873</name>
</gene>
<protein>
    <recommendedName>
        <fullName evidence="4">HTH gntR-type domain-containing protein</fullName>
    </recommendedName>
</protein>
<dbReference type="GO" id="GO:0003700">
    <property type="term" value="F:DNA-binding transcription factor activity"/>
    <property type="evidence" value="ECO:0007669"/>
    <property type="project" value="InterPro"/>
</dbReference>
<dbReference type="GO" id="GO:0003677">
    <property type="term" value="F:DNA binding"/>
    <property type="evidence" value="ECO:0007669"/>
    <property type="project" value="UniProtKB-KW"/>
</dbReference>
<keyword evidence="2" id="KW-0238">DNA-binding</keyword>
<dbReference type="PANTHER" id="PTHR43537:SF51">
    <property type="entry name" value="HTH-TYPE TRANSCRIPTIONAL REGULATOR LGOR-RELATED"/>
    <property type="match status" value="1"/>
</dbReference>
<dbReference type="InterPro" id="IPR036388">
    <property type="entry name" value="WH-like_DNA-bd_sf"/>
</dbReference>
<dbReference type="Gene3D" id="1.20.120.530">
    <property type="entry name" value="GntR ligand-binding domain-like"/>
    <property type="match status" value="1"/>
</dbReference>
<organism evidence="5 6">
    <name type="scientific">Sinomonas atrocyanea</name>
    <dbReference type="NCBI Taxonomy" id="37927"/>
    <lineage>
        <taxon>Bacteria</taxon>
        <taxon>Bacillati</taxon>
        <taxon>Actinomycetota</taxon>
        <taxon>Actinomycetes</taxon>
        <taxon>Micrococcales</taxon>
        <taxon>Micrococcaceae</taxon>
        <taxon>Sinomonas</taxon>
    </lineage>
</organism>
<dbReference type="Gene3D" id="1.10.10.10">
    <property type="entry name" value="Winged helix-like DNA-binding domain superfamily/Winged helix DNA-binding domain"/>
    <property type="match status" value="1"/>
</dbReference>
<dbReference type="EMBL" id="CP014518">
    <property type="protein sequence ID" value="AMM31561.1"/>
    <property type="molecule type" value="Genomic_DNA"/>
</dbReference>
<reference evidence="5 6" key="1">
    <citation type="submission" date="2016-02" db="EMBL/GenBank/DDBJ databases">
        <title>Complete genome of Sinomonas atrocyanea KCTC 3377.</title>
        <authorList>
            <person name="Kim K.M."/>
        </authorList>
    </citation>
    <scope>NUCLEOTIDE SEQUENCE [LARGE SCALE GENOMIC DNA]</scope>
    <source>
        <strain evidence="5 6">KCTC 3377</strain>
    </source>
</reference>
<dbReference type="CDD" id="cd07377">
    <property type="entry name" value="WHTH_GntR"/>
    <property type="match status" value="1"/>
</dbReference>
<dbReference type="InterPro" id="IPR011711">
    <property type="entry name" value="GntR_C"/>
</dbReference>
<dbReference type="SUPFAM" id="SSF46785">
    <property type="entry name" value="Winged helix' DNA-binding domain"/>
    <property type="match status" value="1"/>
</dbReference>
<dbReference type="InterPro" id="IPR000524">
    <property type="entry name" value="Tscrpt_reg_HTH_GntR"/>
</dbReference>
<feature type="domain" description="HTH gntR-type" evidence="4">
    <location>
        <begin position="13"/>
        <end position="80"/>
    </location>
</feature>
<keyword evidence="3" id="KW-0804">Transcription</keyword>
<dbReference type="Proteomes" id="UP000070134">
    <property type="component" value="Chromosome"/>
</dbReference>
<keyword evidence="1" id="KW-0805">Transcription regulation</keyword>
<dbReference type="Pfam" id="PF07729">
    <property type="entry name" value="FCD"/>
    <property type="match status" value="1"/>
</dbReference>
<evidence type="ECO:0000256" key="1">
    <source>
        <dbReference type="ARBA" id="ARBA00023015"/>
    </source>
</evidence>
<evidence type="ECO:0000313" key="6">
    <source>
        <dbReference type="Proteomes" id="UP000070134"/>
    </source>
</evidence>
<dbReference type="InterPro" id="IPR036390">
    <property type="entry name" value="WH_DNA-bd_sf"/>
</dbReference>
<dbReference type="SMART" id="SM00345">
    <property type="entry name" value="HTH_GNTR"/>
    <property type="match status" value="1"/>
</dbReference>